<sequence>MWRDRELPVLRERELTAAGVDVGPLRQITVVLGRMGGGKWHVPADGSQWRSHCRHAEGLTGSPRALLDACEQVCRHCCAVVGVEPGQEALWRAAAEVVAADGRVRGLEEQEAGPRSWEGYARVLWEAARHRDAGVRGRLEAWTGDPSVGAGARQMLQAWSAVVERSEAVLAGWRAAAPAAGSATSVSGACDVVAADGNVQREGMQLAAAVLKSRWAEPFEAWATIRRAWSGVRDQGGQQDAARTAAMRAVEAVWGGARVRDVTALPEPALVAGARFTSPAQWADAEFEHRWQQYVLDCCDKLEEALQAAPGEGGDGRQLMLVTGWPLTRRQDAELAYLAQYEQYGPTVPFGSRRAGYGIEPDHAVVLAVPGFAARHAADHTGGEQRQIVLGPGILAGTAGPDERDVLMLLRGAYPYLSADAAGDGPWARPTAMVTTARAVRRVAQERRQSAYSGSDDSLEVYNDLVVGKYSWVPDDDHPGPAAAVLEKQPVHWLKDWVLCLDIECGPRGETALYRLYGTVTSYEPDTGHVVFVPTGGHPAIAGPVHRIVALTGDRQRRREGQVPAHEPYDG</sequence>
<name>A0ABY9JRS0_9ACTN</name>
<reference evidence="1 2" key="1">
    <citation type="submission" date="2023-03" db="EMBL/GenBank/DDBJ databases">
        <title>Isolation and description of six Streptomyces strains from soil environments, able to metabolize different microbial glucans.</title>
        <authorList>
            <person name="Widen T."/>
            <person name="Larsbrink J."/>
        </authorList>
    </citation>
    <scope>NUCLEOTIDE SEQUENCE [LARGE SCALE GENOMIC DNA]</scope>
    <source>
        <strain evidence="1 2">Alt3</strain>
        <plasmid evidence="1 2">unnamed1</plasmid>
    </source>
</reference>
<keyword evidence="2" id="KW-1185">Reference proteome</keyword>
<evidence type="ECO:0000313" key="2">
    <source>
        <dbReference type="Proteomes" id="UP001224433"/>
    </source>
</evidence>
<geneLocation type="plasmid" evidence="1 2">
    <name>unnamed1</name>
</geneLocation>
<gene>
    <name evidence="1" type="ORF">P8A20_38160</name>
</gene>
<dbReference type="EMBL" id="CP120984">
    <property type="protein sequence ID" value="WLQ69343.1"/>
    <property type="molecule type" value="Genomic_DNA"/>
</dbReference>
<dbReference type="RefSeq" id="WP_306105415.1">
    <property type="nucleotide sequence ID" value="NZ_CP120984.1"/>
</dbReference>
<dbReference type="Proteomes" id="UP001224433">
    <property type="component" value="Plasmid unnamed1"/>
</dbReference>
<evidence type="ECO:0000313" key="1">
    <source>
        <dbReference type="EMBL" id="WLQ69343.1"/>
    </source>
</evidence>
<proteinExistence type="predicted"/>
<protein>
    <submittedName>
        <fullName evidence="1">Uncharacterized protein</fullName>
    </submittedName>
</protein>
<accession>A0ABY9JRS0</accession>
<keyword evidence="1" id="KW-0614">Plasmid</keyword>
<organism evidence="1 2">
    <name type="scientific">Streptomyces glycanivorans</name>
    <dbReference type="NCBI Taxonomy" id="3033808"/>
    <lineage>
        <taxon>Bacteria</taxon>
        <taxon>Bacillati</taxon>
        <taxon>Actinomycetota</taxon>
        <taxon>Actinomycetes</taxon>
        <taxon>Kitasatosporales</taxon>
        <taxon>Streptomycetaceae</taxon>
        <taxon>Streptomyces</taxon>
    </lineage>
</organism>